<dbReference type="PROSITE" id="PS50089">
    <property type="entry name" value="ZF_RING_2"/>
    <property type="match status" value="1"/>
</dbReference>
<dbReference type="KEGG" id="soy:115874745"/>
<dbReference type="GO" id="GO:0008270">
    <property type="term" value="F:zinc ion binding"/>
    <property type="evidence" value="ECO:0007669"/>
    <property type="project" value="UniProtKB-KW"/>
</dbReference>
<keyword evidence="1 3" id="KW-0863">Zinc-finger</keyword>
<name>A0A6J2X4E2_SITOR</name>
<gene>
    <name evidence="7" type="primary">LOC115874745</name>
</gene>
<evidence type="ECO:0000259" key="5">
    <source>
        <dbReference type="PROSITE" id="PS50089"/>
    </source>
</evidence>
<keyword evidence="6" id="KW-1185">Reference proteome</keyword>
<dbReference type="PANTHER" id="PTHR47160:SF10">
    <property type="entry name" value="MULE TRANSPOSASE DOMAIN-CONTAINING PROTEIN"/>
    <property type="match status" value="1"/>
</dbReference>
<dbReference type="RefSeq" id="XP_030745880.1">
    <property type="nucleotide sequence ID" value="XM_030890020.1"/>
</dbReference>
<dbReference type="GeneID" id="115874745"/>
<feature type="region of interest" description="Disordered" evidence="4">
    <location>
        <begin position="512"/>
        <end position="535"/>
    </location>
</feature>
<dbReference type="Proteomes" id="UP000504635">
    <property type="component" value="Unplaced"/>
</dbReference>
<evidence type="ECO:0000313" key="7">
    <source>
        <dbReference type="RefSeq" id="XP_030745880.1"/>
    </source>
</evidence>
<evidence type="ECO:0000256" key="4">
    <source>
        <dbReference type="SAM" id="MobiDB-lite"/>
    </source>
</evidence>
<keyword evidence="2" id="KW-0862">Zinc</keyword>
<dbReference type="Pfam" id="PF10551">
    <property type="entry name" value="MULE"/>
    <property type="match status" value="1"/>
</dbReference>
<dbReference type="PANTHER" id="PTHR47160">
    <property type="entry name" value="PUTATIVE-RELATED"/>
    <property type="match status" value="1"/>
</dbReference>
<dbReference type="InterPro" id="IPR001841">
    <property type="entry name" value="Znf_RING"/>
</dbReference>
<proteinExistence type="predicted"/>
<dbReference type="Gene3D" id="3.30.40.10">
    <property type="entry name" value="Zinc/RING finger domain, C3HC4 (zinc finger)"/>
    <property type="match status" value="1"/>
</dbReference>
<dbReference type="OrthoDB" id="6771699at2759"/>
<evidence type="ECO:0000256" key="3">
    <source>
        <dbReference type="PROSITE-ProRule" id="PRU00175"/>
    </source>
</evidence>
<dbReference type="InterPro" id="IPR018289">
    <property type="entry name" value="MULE_transposase_dom"/>
</dbReference>
<keyword evidence="1 3" id="KW-0479">Metal-binding</keyword>
<dbReference type="InParanoid" id="A0A6J2X4E2"/>
<evidence type="ECO:0000256" key="2">
    <source>
        <dbReference type="ARBA" id="ARBA00022833"/>
    </source>
</evidence>
<protein>
    <submittedName>
        <fullName evidence="7">Uncharacterized protein LOC115874745</fullName>
    </submittedName>
</protein>
<organism evidence="6 7">
    <name type="scientific">Sitophilus oryzae</name>
    <name type="common">Rice weevil</name>
    <name type="synonym">Curculio oryzae</name>
    <dbReference type="NCBI Taxonomy" id="7048"/>
    <lineage>
        <taxon>Eukaryota</taxon>
        <taxon>Metazoa</taxon>
        <taxon>Ecdysozoa</taxon>
        <taxon>Arthropoda</taxon>
        <taxon>Hexapoda</taxon>
        <taxon>Insecta</taxon>
        <taxon>Pterygota</taxon>
        <taxon>Neoptera</taxon>
        <taxon>Endopterygota</taxon>
        <taxon>Coleoptera</taxon>
        <taxon>Polyphaga</taxon>
        <taxon>Cucujiformia</taxon>
        <taxon>Curculionidae</taxon>
        <taxon>Dryophthorinae</taxon>
        <taxon>Sitophilus</taxon>
    </lineage>
</organism>
<dbReference type="SUPFAM" id="SSF57850">
    <property type="entry name" value="RING/U-box"/>
    <property type="match status" value="1"/>
</dbReference>
<dbReference type="InterPro" id="IPR013083">
    <property type="entry name" value="Znf_RING/FYVE/PHD"/>
</dbReference>
<sequence>MKCKYYRQLQCQASGKVVAEQFMVINGNHNHPREENDINAMNFKRELRQACVTERGTLKSIYERLSIRNPEGAVVVPFNSVRSSMLRWRQATTPNIPANLEELAIILQTGDWPRFSNCANGAFFSGSVVSDNHRAIIFGNQDFIQNFRASQYVFIDGTFKVVPRRPSFCQILTIFATSMDHAFPIVHIFMERKTKRLYDAVFAYLLTTFPNFVNETVITDYEVALIDSLRASYPQASLRGCFFHFCQAVLRKAKMLGVHRQINDNENGRILLRKYFALPLLPPNMIVRAFESLQDDNAELNDIFRELHVYVRRQWIERITPDHLSVYRQRHRTNNVMESYHRRLNSKLVRHPGVWDLIQILIDIQNTAVIELMQLERNATVFRIARKNIFFNARLNLAWDKLDDGRFSMADFLRHSVHLVERLDRQINEWNGDVQDVLDIEDPVPEPIQPLNLDPILQNPHLLEPNNSPPPLIFFQPQQNVPASPPPLVYFNVDPPVRVPSPILPLPNRPVDPPQDLENVGPPSPPQIVQNRTPPPAFQFPPIPEEIGILFAAFDNEDNFHRIVEHRWEPTMPVTVFDDLSMSPALRCLVCYLNKVQYVMQCGHAFCTTCTATLFNVQVAKCAMCRAELHGEPLLLYL</sequence>
<feature type="domain" description="RING-type" evidence="5">
    <location>
        <begin position="588"/>
        <end position="626"/>
    </location>
</feature>
<reference evidence="7" key="1">
    <citation type="submission" date="2025-08" db="UniProtKB">
        <authorList>
            <consortium name="RefSeq"/>
        </authorList>
    </citation>
    <scope>IDENTIFICATION</scope>
    <source>
        <tissue evidence="7">Gonads</tissue>
    </source>
</reference>
<accession>A0A6J2X4E2</accession>
<evidence type="ECO:0000256" key="1">
    <source>
        <dbReference type="ARBA" id="ARBA00022771"/>
    </source>
</evidence>
<evidence type="ECO:0000313" key="6">
    <source>
        <dbReference type="Proteomes" id="UP000504635"/>
    </source>
</evidence>
<dbReference type="AlphaFoldDB" id="A0A6J2X4E2"/>